<gene>
    <name evidence="1" type="ORF">PACLA_8A031073</name>
</gene>
<dbReference type="PROSITE" id="PS50878">
    <property type="entry name" value="RT_POL"/>
    <property type="match status" value="1"/>
</dbReference>
<name>A0A6S7GD98_PARCT</name>
<dbReference type="AlphaFoldDB" id="A0A6S7GD98"/>
<dbReference type="Proteomes" id="UP001152795">
    <property type="component" value="Unassembled WGS sequence"/>
</dbReference>
<comment type="caution">
    <text evidence="1">The sequence shown here is derived from an EMBL/GenBank/DDBJ whole genome shotgun (WGS) entry which is preliminary data.</text>
</comment>
<protein>
    <submittedName>
        <fullName evidence="1">Uncharacterized protein</fullName>
    </submittedName>
</protein>
<keyword evidence="2" id="KW-1185">Reference proteome</keyword>
<dbReference type="CDD" id="cd01650">
    <property type="entry name" value="RT_nLTR_like"/>
    <property type="match status" value="1"/>
</dbReference>
<dbReference type="InterPro" id="IPR000477">
    <property type="entry name" value="RT_dom"/>
</dbReference>
<reference evidence="1" key="1">
    <citation type="submission" date="2020-04" db="EMBL/GenBank/DDBJ databases">
        <authorList>
            <person name="Alioto T."/>
            <person name="Alioto T."/>
            <person name="Gomez Garrido J."/>
        </authorList>
    </citation>
    <scope>NUCLEOTIDE SEQUENCE</scope>
    <source>
        <strain evidence="1">A484AB</strain>
    </source>
</reference>
<evidence type="ECO:0000313" key="1">
    <source>
        <dbReference type="EMBL" id="CAB3983300.1"/>
    </source>
</evidence>
<proteinExistence type="predicted"/>
<evidence type="ECO:0000313" key="2">
    <source>
        <dbReference type="Proteomes" id="UP001152795"/>
    </source>
</evidence>
<dbReference type="Pfam" id="PF00078">
    <property type="entry name" value="RVT_1"/>
    <property type="match status" value="1"/>
</dbReference>
<sequence length="295" mass="33728">MLVQKEIALLPSQPEEEVRVVLKALDEAKASGPDKIPALLPKNCAVNISSSLCQLFKKSLSCGILPSEWKLANISPIPKRNPIHDVTNYRPISLLSLVLKVFERCIYNRLIEHVYGQIYELQYGFSGEDLQHRSCYTFSIKFLTYLSKENQVDISISTLPKLLKLHNFGIRENLLRWFKDFLSGRFQRVTALGVTSKPLPVLSGVPQGSILGPLLFIIYINDLPKCVSHDTTMAKFADDTKCHRPIKNSQDKVTLQSDLDNITNWCHDWKMELHQIISRSKFQHEKQEVQVMEHS</sequence>
<dbReference type="SUPFAM" id="SSF56672">
    <property type="entry name" value="DNA/RNA polymerases"/>
    <property type="match status" value="1"/>
</dbReference>
<organism evidence="1 2">
    <name type="scientific">Paramuricea clavata</name>
    <name type="common">Red gorgonian</name>
    <name type="synonym">Violescent sea-whip</name>
    <dbReference type="NCBI Taxonomy" id="317549"/>
    <lineage>
        <taxon>Eukaryota</taxon>
        <taxon>Metazoa</taxon>
        <taxon>Cnidaria</taxon>
        <taxon>Anthozoa</taxon>
        <taxon>Octocorallia</taxon>
        <taxon>Malacalcyonacea</taxon>
        <taxon>Plexauridae</taxon>
        <taxon>Paramuricea</taxon>
    </lineage>
</organism>
<dbReference type="PANTHER" id="PTHR33332">
    <property type="entry name" value="REVERSE TRANSCRIPTASE DOMAIN-CONTAINING PROTEIN"/>
    <property type="match status" value="1"/>
</dbReference>
<dbReference type="EMBL" id="CACRXK020000598">
    <property type="protein sequence ID" value="CAB3983300.1"/>
    <property type="molecule type" value="Genomic_DNA"/>
</dbReference>
<dbReference type="InterPro" id="IPR043502">
    <property type="entry name" value="DNA/RNA_pol_sf"/>
</dbReference>
<dbReference type="OrthoDB" id="426210at2759"/>
<accession>A0A6S7GD98</accession>